<comment type="caution">
    <text evidence="2">The sequence shown here is derived from an EMBL/GenBank/DDBJ whole genome shotgun (WGS) entry which is preliminary data.</text>
</comment>
<sequence>MGVLTPMLICDMYRMRSQTTGARFRLSDTSGPGGRGVPGRQTIEWCGIGMPTSSAPEPADVRKPNTDHGH</sequence>
<reference evidence="3" key="1">
    <citation type="journal article" date="2016" name="Genome Announc.">
        <title>Draft Genome Sequences of Five Rapidly Growing Mycobacterium Species, M. thermoresistibile, M. fortuitum subsp. acetamidolyticum, M. canariasense, M. brisbanense, and M. novocastrense.</title>
        <authorList>
            <person name="Katahira K."/>
            <person name="Ogura Y."/>
            <person name="Gotoh Y."/>
            <person name="Hayashi T."/>
        </authorList>
    </citation>
    <scope>NUCLEOTIDE SEQUENCE [LARGE SCALE GENOMIC DNA]</scope>
    <source>
        <strain evidence="3">JCM15298</strain>
    </source>
</reference>
<dbReference type="Proteomes" id="UP000069443">
    <property type="component" value="Unassembled WGS sequence"/>
</dbReference>
<gene>
    <name evidence="2" type="ORF">RMCC_4466</name>
</gene>
<reference evidence="3" key="2">
    <citation type="submission" date="2016-02" db="EMBL/GenBank/DDBJ databases">
        <title>Draft genome sequence of five rapidly growing Mycobacterium species.</title>
        <authorList>
            <person name="Katahira K."/>
            <person name="Gotou Y."/>
            <person name="Iida K."/>
            <person name="Ogura Y."/>
            <person name="Hayashi T."/>
        </authorList>
    </citation>
    <scope>NUCLEOTIDE SEQUENCE [LARGE SCALE GENOMIC DNA]</scope>
    <source>
        <strain evidence="3">JCM15298</strain>
    </source>
</reference>
<name>A0A117IB74_MYCCR</name>
<evidence type="ECO:0000256" key="1">
    <source>
        <dbReference type="SAM" id="MobiDB-lite"/>
    </source>
</evidence>
<dbReference type="AlphaFoldDB" id="A0A117IB74"/>
<evidence type="ECO:0000313" key="2">
    <source>
        <dbReference type="EMBL" id="GAS97500.1"/>
    </source>
</evidence>
<organism evidence="2 3">
    <name type="scientific">Mycolicibacterium canariasense</name>
    <name type="common">Mycobacterium canariasense</name>
    <dbReference type="NCBI Taxonomy" id="228230"/>
    <lineage>
        <taxon>Bacteria</taxon>
        <taxon>Bacillati</taxon>
        <taxon>Actinomycetota</taxon>
        <taxon>Actinomycetes</taxon>
        <taxon>Mycobacteriales</taxon>
        <taxon>Mycobacteriaceae</taxon>
        <taxon>Mycolicibacterium</taxon>
    </lineage>
</organism>
<protein>
    <submittedName>
        <fullName evidence="2">Uncharacterized protein</fullName>
    </submittedName>
</protein>
<accession>A0A117IB74</accession>
<dbReference type="EMBL" id="BCSY01000074">
    <property type="protein sequence ID" value="GAS97500.1"/>
    <property type="molecule type" value="Genomic_DNA"/>
</dbReference>
<keyword evidence="3" id="KW-1185">Reference proteome</keyword>
<feature type="region of interest" description="Disordered" evidence="1">
    <location>
        <begin position="48"/>
        <end position="70"/>
    </location>
</feature>
<feature type="compositionally biased region" description="Basic and acidic residues" evidence="1">
    <location>
        <begin position="59"/>
        <end position="70"/>
    </location>
</feature>
<proteinExistence type="predicted"/>
<dbReference type="STRING" id="228230.RMCC_4466"/>
<evidence type="ECO:0000313" key="3">
    <source>
        <dbReference type="Proteomes" id="UP000069443"/>
    </source>
</evidence>